<accession>A0A087CK37</accession>
<comment type="similarity">
    <text evidence="1">Belongs to the AB hydrolase superfamily. AB hydrolase 2 family.</text>
</comment>
<dbReference type="InterPro" id="IPR050565">
    <property type="entry name" value="LYPA1-2/EST-like"/>
</dbReference>
<evidence type="ECO:0000256" key="1">
    <source>
        <dbReference type="ARBA" id="ARBA00006499"/>
    </source>
</evidence>
<dbReference type="EMBL" id="JGZK01000021">
    <property type="protein sequence ID" value="KFI83637.1"/>
    <property type="molecule type" value="Genomic_DNA"/>
</dbReference>
<proteinExistence type="inferred from homology"/>
<dbReference type="Pfam" id="PF02230">
    <property type="entry name" value="Abhydrolase_2"/>
    <property type="match status" value="1"/>
</dbReference>
<dbReference type="PANTHER" id="PTHR10655:SF17">
    <property type="entry name" value="LYSOPHOSPHOLIPASE-LIKE PROTEIN 1"/>
    <property type="match status" value="1"/>
</dbReference>
<dbReference type="Proteomes" id="UP000028984">
    <property type="component" value="Unassembled WGS sequence"/>
</dbReference>
<evidence type="ECO:0000313" key="5">
    <source>
        <dbReference type="EMBL" id="KFI83637.1"/>
    </source>
</evidence>
<comment type="caution">
    <text evidence="5">The sequence shown here is derived from an EMBL/GenBank/DDBJ whole genome shotgun (WGS) entry which is preliminary data.</text>
</comment>
<name>A0A087CK37_9BIFI</name>
<feature type="compositionally biased region" description="Low complexity" evidence="3">
    <location>
        <begin position="107"/>
        <end position="136"/>
    </location>
</feature>
<dbReference type="Gene3D" id="3.40.50.1820">
    <property type="entry name" value="alpha/beta hydrolase"/>
    <property type="match status" value="2"/>
</dbReference>
<dbReference type="RefSeq" id="WP_238567081.1">
    <property type="nucleotide sequence ID" value="NZ_JDUW01000022.1"/>
</dbReference>
<dbReference type="InterPro" id="IPR029058">
    <property type="entry name" value="AB_hydrolase_fold"/>
</dbReference>
<dbReference type="STRING" id="1437610.BREU_2051"/>
<sequence>MSNEANSRIPLVGGESGEVPGHYGDPLTVSHAATARGGFGQHLTHPLFLLLHGWGSNEQEMADIMRLIAPYNDYVALRGPLTLAPAQEEREVGGDSGSTSTRQAGGAESAAEEASAVAADTSSAESPAEEASAGSACTSSDAKAQSPQARANHTVWHTGGWTAATGEPGNYAWLHGAMPVGEDRDYDAYAAACAVDDWVSANIPADRDIVPLGFSQGGLVAVHLLRINPERYRAVISLSGFNAPGQVPGTAPADDRLADYDIPVFYTYGKNDGVVPKYELFATAAWLEEHTWLKTKSYHGLDHNVSLEEFADLRQWLLDNDITSGVL</sequence>
<protein>
    <submittedName>
        <fullName evidence="5">Phospholipase/carboxylesterase family protein</fullName>
    </submittedName>
</protein>
<evidence type="ECO:0000313" key="6">
    <source>
        <dbReference type="Proteomes" id="UP000028984"/>
    </source>
</evidence>
<keyword evidence="6" id="KW-1185">Reference proteome</keyword>
<feature type="domain" description="Phospholipase/carboxylesterase/thioesterase" evidence="4">
    <location>
        <begin position="195"/>
        <end position="317"/>
    </location>
</feature>
<evidence type="ECO:0000256" key="3">
    <source>
        <dbReference type="SAM" id="MobiDB-lite"/>
    </source>
</evidence>
<feature type="region of interest" description="Disordered" evidence="3">
    <location>
        <begin position="1"/>
        <end position="25"/>
    </location>
</feature>
<gene>
    <name evidence="5" type="ORF">BREU_2051</name>
</gene>
<dbReference type="InterPro" id="IPR003140">
    <property type="entry name" value="PLipase/COase/thioEstase"/>
</dbReference>
<evidence type="ECO:0000259" key="4">
    <source>
        <dbReference type="Pfam" id="PF02230"/>
    </source>
</evidence>
<feature type="compositionally biased region" description="Polar residues" evidence="3">
    <location>
        <begin position="137"/>
        <end position="151"/>
    </location>
</feature>
<organism evidence="5 6">
    <name type="scientific">Bifidobacterium reuteri DSM 23975</name>
    <dbReference type="NCBI Taxonomy" id="1437610"/>
    <lineage>
        <taxon>Bacteria</taxon>
        <taxon>Bacillati</taxon>
        <taxon>Actinomycetota</taxon>
        <taxon>Actinomycetes</taxon>
        <taxon>Bifidobacteriales</taxon>
        <taxon>Bifidobacteriaceae</taxon>
        <taxon>Bifidobacterium</taxon>
    </lineage>
</organism>
<reference evidence="5 6" key="1">
    <citation type="submission" date="2014-03" db="EMBL/GenBank/DDBJ databases">
        <title>Genomics of Bifidobacteria.</title>
        <authorList>
            <person name="Ventura M."/>
            <person name="Milani C."/>
            <person name="Lugli G.A."/>
        </authorList>
    </citation>
    <scope>NUCLEOTIDE SEQUENCE [LARGE SCALE GENOMIC DNA]</scope>
    <source>
        <strain evidence="5 6">DSM 23975</strain>
    </source>
</reference>
<dbReference type="eggNOG" id="COG0400">
    <property type="taxonomic scope" value="Bacteria"/>
</dbReference>
<feature type="region of interest" description="Disordered" evidence="3">
    <location>
        <begin position="87"/>
        <end position="151"/>
    </location>
</feature>
<dbReference type="GO" id="GO:0016787">
    <property type="term" value="F:hydrolase activity"/>
    <property type="evidence" value="ECO:0007669"/>
    <property type="project" value="UniProtKB-KW"/>
</dbReference>
<dbReference type="SUPFAM" id="SSF53474">
    <property type="entry name" value="alpha/beta-Hydrolases"/>
    <property type="match status" value="2"/>
</dbReference>
<dbReference type="PANTHER" id="PTHR10655">
    <property type="entry name" value="LYSOPHOSPHOLIPASE-RELATED"/>
    <property type="match status" value="1"/>
</dbReference>
<keyword evidence="2" id="KW-0378">Hydrolase</keyword>
<dbReference type="AlphaFoldDB" id="A0A087CK37"/>
<evidence type="ECO:0000256" key="2">
    <source>
        <dbReference type="ARBA" id="ARBA00022801"/>
    </source>
</evidence>